<reference evidence="1" key="2">
    <citation type="journal article" date="2015" name="Data Brief">
        <title>Shoot transcriptome of the giant reed, Arundo donax.</title>
        <authorList>
            <person name="Barrero R.A."/>
            <person name="Guerrero F.D."/>
            <person name="Moolhuijzen P."/>
            <person name="Goolsby J.A."/>
            <person name="Tidwell J."/>
            <person name="Bellgard S.E."/>
            <person name="Bellgard M.I."/>
        </authorList>
    </citation>
    <scope>NUCLEOTIDE SEQUENCE</scope>
    <source>
        <tissue evidence="1">Shoot tissue taken approximately 20 cm above the soil surface</tissue>
    </source>
</reference>
<protein>
    <submittedName>
        <fullName evidence="1">Uncharacterized protein</fullName>
    </submittedName>
</protein>
<dbReference type="EMBL" id="GBRH01198885">
    <property type="protein sequence ID" value="JAD99010.1"/>
    <property type="molecule type" value="Transcribed_RNA"/>
</dbReference>
<proteinExistence type="predicted"/>
<name>A0A0A9EMC7_ARUDO</name>
<dbReference type="AlphaFoldDB" id="A0A0A9EMC7"/>
<organism evidence="1">
    <name type="scientific">Arundo donax</name>
    <name type="common">Giant reed</name>
    <name type="synonym">Donax arundinaceus</name>
    <dbReference type="NCBI Taxonomy" id="35708"/>
    <lineage>
        <taxon>Eukaryota</taxon>
        <taxon>Viridiplantae</taxon>
        <taxon>Streptophyta</taxon>
        <taxon>Embryophyta</taxon>
        <taxon>Tracheophyta</taxon>
        <taxon>Spermatophyta</taxon>
        <taxon>Magnoliopsida</taxon>
        <taxon>Liliopsida</taxon>
        <taxon>Poales</taxon>
        <taxon>Poaceae</taxon>
        <taxon>PACMAD clade</taxon>
        <taxon>Arundinoideae</taxon>
        <taxon>Arundineae</taxon>
        <taxon>Arundo</taxon>
    </lineage>
</organism>
<evidence type="ECO:0000313" key="1">
    <source>
        <dbReference type="EMBL" id="JAD99010.1"/>
    </source>
</evidence>
<accession>A0A0A9EMC7</accession>
<sequence length="26" mass="3099">MISKVVLIHGPFNWFLSQEEPLRNNE</sequence>
<reference evidence="1" key="1">
    <citation type="submission" date="2014-09" db="EMBL/GenBank/DDBJ databases">
        <authorList>
            <person name="Magalhaes I.L.F."/>
            <person name="Oliveira U."/>
            <person name="Santos F.R."/>
            <person name="Vidigal T.H.D.A."/>
            <person name="Brescovit A.D."/>
            <person name="Santos A.J."/>
        </authorList>
    </citation>
    <scope>NUCLEOTIDE SEQUENCE</scope>
    <source>
        <tissue evidence="1">Shoot tissue taken approximately 20 cm above the soil surface</tissue>
    </source>
</reference>